<reference evidence="5 6" key="1">
    <citation type="submission" date="2019-09" db="EMBL/GenBank/DDBJ databases">
        <title>Bird 10,000 Genomes (B10K) Project - Family phase.</title>
        <authorList>
            <person name="Zhang G."/>
        </authorList>
    </citation>
    <scope>NUCLEOTIDE SEQUENCE [LARGE SCALE GENOMIC DNA]</scope>
    <source>
        <strain evidence="5">B10K-DU-029-47</strain>
        <tissue evidence="5">Heart</tissue>
    </source>
</reference>
<dbReference type="Proteomes" id="UP000557315">
    <property type="component" value="Unassembled WGS sequence"/>
</dbReference>
<evidence type="ECO:0000313" key="5">
    <source>
        <dbReference type="EMBL" id="NWV48629.1"/>
    </source>
</evidence>
<dbReference type="SUPFAM" id="SSF51735">
    <property type="entry name" value="NAD(P)-binding Rossmann-fold domains"/>
    <property type="match status" value="1"/>
</dbReference>
<dbReference type="InterPro" id="IPR036291">
    <property type="entry name" value="NAD(P)-bd_dom_sf"/>
</dbReference>
<comment type="similarity">
    <text evidence="1">Belongs to the Gfo/Idh/MocA family.</text>
</comment>
<name>A0A7K6FAU4_9CORV</name>
<feature type="non-terminal residue" evidence="5">
    <location>
        <position position="417"/>
    </location>
</feature>
<evidence type="ECO:0000259" key="4">
    <source>
        <dbReference type="Pfam" id="PF22725"/>
    </source>
</evidence>
<feature type="region of interest" description="Disordered" evidence="3">
    <location>
        <begin position="1"/>
        <end position="68"/>
    </location>
</feature>
<dbReference type="PANTHER" id="PTHR42840:SF3">
    <property type="entry name" value="BINDING ROSSMANN FOLD OXIDOREDUCTASE, PUTATIVE (AFU_ORTHOLOGUE AFUA_2G10240)-RELATED"/>
    <property type="match status" value="1"/>
</dbReference>
<accession>A0A7K6FAU4</accession>
<gene>
    <name evidence="5" type="primary">Tp73as1</name>
    <name evidence="5" type="ORF">DAPCHR_R15120</name>
</gene>
<dbReference type="GO" id="GO:0005737">
    <property type="term" value="C:cytoplasm"/>
    <property type="evidence" value="ECO:0007669"/>
    <property type="project" value="TreeGrafter"/>
</dbReference>
<keyword evidence="6" id="KW-1185">Reference proteome</keyword>
<dbReference type="SUPFAM" id="SSF55347">
    <property type="entry name" value="Glyceraldehyde-3-phosphate dehydrogenase-like, C-terminal domain"/>
    <property type="match status" value="1"/>
</dbReference>
<evidence type="ECO:0000313" key="6">
    <source>
        <dbReference type="Proteomes" id="UP000557315"/>
    </source>
</evidence>
<sequence>MVPSPPSYHKLLDPHHPIPATRRDNPTPSTSPSHPSPPATFHTTTAPLGRSGAAPDASKSPAPPSRPGGGSVGLVLFGAGLGSKALLRSLAEGAGCCLLYVVEDQLREVERAFGALLPAGARLLRLQDAAVALGDPRVSGAIICSPPDEAPEMVRDALRAGKGVFCEGLPSMDRQTAEACFDEADRCGRPLVCGFYKRFDPALQFLCEKVRDRRALGRIHRISTISSLYPAASPSLLKASGGIFYNAAVHDIDIISLLLGESVPDTIFSLGHAFCADIACLRDVDTVAISMKFPSGAIVTLDVSQHCTRSCDQRLEVHGSQGTLRVDNQNPLGITEHGTSVSICPQTQAERYRDAHRELFRHFLRTLKGQEPPVITKEQFLCTIQVTAAAEQSWRSGSAVDLRSAAAEPAGVKAEPV</sequence>
<proteinExistence type="inferred from homology"/>
<dbReference type="EMBL" id="VZRO01002604">
    <property type="protein sequence ID" value="NWV48629.1"/>
    <property type="molecule type" value="Genomic_DNA"/>
</dbReference>
<dbReference type="PANTHER" id="PTHR42840">
    <property type="entry name" value="NAD(P)-BINDING ROSSMANN-FOLD SUPERFAMILY PROTEIN-RELATED"/>
    <property type="match status" value="1"/>
</dbReference>
<feature type="compositionally biased region" description="Low complexity" evidence="3">
    <location>
        <begin position="26"/>
        <end position="60"/>
    </location>
</feature>
<comment type="caution">
    <text evidence="5">The sequence shown here is derived from an EMBL/GenBank/DDBJ whole genome shotgun (WGS) entry which is preliminary data.</text>
</comment>
<feature type="non-terminal residue" evidence="5">
    <location>
        <position position="1"/>
    </location>
</feature>
<keyword evidence="2" id="KW-0560">Oxidoreductase</keyword>
<dbReference type="AlphaFoldDB" id="A0A7K6FAU4"/>
<feature type="compositionally biased region" description="Basic and acidic residues" evidence="3">
    <location>
        <begin position="10"/>
        <end position="25"/>
    </location>
</feature>
<dbReference type="GO" id="GO:0006740">
    <property type="term" value="P:NADPH regeneration"/>
    <property type="evidence" value="ECO:0007669"/>
    <property type="project" value="TreeGrafter"/>
</dbReference>
<dbReference type="Gene3D" id="3.30.360.10">
    <property type="entry name" value="Dihydrodipicolinate Reductase, domain 2"/>
    <property type="match status" value="1"/>
</dbReference>
<organism evidence="5 6">
    <name type="scientific">Daphoenositta chrysoptera</name>
    <name type="common">varied sittella</name>
    <dbReference type="NCBI Taxonomy" id="254528"/>
    <lineage>
        <taxon>Eukaryota</taxon>
        <taxon>Metazoa</taxon>
        <taxon>Chordata</taxon>
        <taxon>Craniata</taxon>
        <taxon>Vertebrata</taxon>
        <taxon>Euteleostomi</taxon>
        <taxon>Archelosauria</taxon>
        <taxon>Archosauria</taxon>
        <taxon>Dinosauria</taxon>
        <taxon>Saurischia</taxon>
        <taxon>Theropoda</taxon>
        <taxon>Coelurosauria</taxon>
        <taxon>Aves</taxon>
        <taxon>Neognathae</taxon>
        <taxon>Neoaves</taxon>
        <taxon>Telluraves</taxon>
        <taxon>Australaves</taxon>
        <taxon>Passeriformes</taxon>
        <taxon>Corvoidea</taxon>
        <taxon>Pachycephalidae</taxon>
        <taxon>Daphoenositta</taxon>
    </lineage>
</organism>
<dbReference type="Pfam" id="PF22725">
    <property type="entry name" value="GFO_IDH_MocA_C3"/>
    <property type="match status" value="1"/>
</dbReference>
<evidence type="ECO:0000256" key="2">
    <source>
        <dbReference type="ARBA" id="ARBA00023002"/>
    </source>
</evidence>
<protein>
    <submittedName>
        <fullName evidence="5">T73AS protein</fullName>
    </submittedName>
</protein>
<dbReference type="InterPro" id="IPR055170">
    <property type="entry name" value="GFO_IDH_MocA-like_dom"/>
</dbReference>
<evidence type="ECO:0000256" key="3">
    <source>
        <dbReference type="SAM" id="MobiDB-lite"/>
    </source>
</evidence>
<dbReference type="Gene3D" id="3.40.50.720">
    <property type="entry name" value="NAD(P)-binding Rossmann-like Domain"/>
    <property type="match status" value="1"/>
</dbReference>
<feature type="domain" description="GFO/IDH/MocA-like oxidoreductase" evidence="4">
    <location>
        <begin position="212"/>
        <end position="325"/>
    </location>
</feature>
<evidence type="ECO:0000256" key="1">
    <source>
        <dbReference type="ARBA" id="ARBA00010928"/>
    </source>
</evidence>
<dbReference type="GO" id="GO:0016491">
    <property type="term" value="F:oxidoreductase activity"/>
    <property type="evidence" value="ECO:0007669"/>
    <property type="project" value="UniProtKB-KW"/>
</dbReference>